<dbReference type="AlphaFoldDB" id="A6HA38"/>
<reference evidence="2" key="1">
    <citation type="submission" date="2005-09" db="EMBL/GenBank/DDBJ databases">
        <authorList>
            <person name="Mural R.J."/>
            <person name="Li P.W."/>
            <person name="Adams M.D."/>
            <person name="Amanatides P.G."/>
            <person name="Baden-Tillson H."/>
            <person name="Barnstead M."/>
            <person name="Chin S.H."/>
            <person name="Dew I."/>
            <person name="Evans C.A."/>
            <person name="Ferriera S."/>
            <person name="Flanigan M."/>
            <person name="Fosler C."/>
            <person name="Glodek A."/>
            <person name="Gu Z."/>
            <person name="Holt R.A."/>
            <person name="Jennings D."/>
            <person name="Kraft C.L."/>
            <person name="Lu F."/>
            <person name="Nguyen T."/>
            <person name="Nusskern D.R."/>
            <person name="Pfannkoch C.M."/>
            <person name="Sitter C."/>
            <person name="Sutton G.G."/>
            <person name="Venter J.C."/>
            <person name="Wang Z."/>
            <person name="Woodage T."/>
            <person name="Zheng X.H."/>
            <person name="Zhong F."/>
        </authorList>
    </citation>
    <scope>NUCLEOTIDE SEQUENCE [LARGE SCALE GENOMIC DNA]</scope>
    <source>
        <strain>BN</strain>
        <strain evidence="2">Sprague-Dawley</strain>
    </source>
</reference>
<dbReference type="Proteomes" id="UP000234681">
    <property type="component" value="Chromosome 6"/>
</dbReference>
<protein>
    <submittedName>
        <fullName evidence="1">RCG61439</fullName>
    </submittedName>
</protein>
<organism evidence="1 2">
    <name type="scientific">Rattus norvegicus</name>
    <name type="common">Rat</name>
    <dbReference type="NCBI Taxonomy" id="10116"/>
    <lineage>
        <taxon>Eukaryota</taxon>
        <taxon>Metazoa</taxon>
        <taxon>Chordata</taxon>
        <taxon>Craniata</taxon>
        <taxon>Vertebrata</taxon>
        <taxon>Euteleostomi</taxon>
        <taxon>Mammalia</taxon>
        <taxon>Eutheria</taxon>
        <taxon>Euarchontoglires</taxon>
        <taxon>Glires</taxon>
        <taxon>Rodentia</taxon>
        <taxon>Myomorpha</taxon>
        <taxon>Muroidea</taxon>
        <taxon>Muridae</taxon>
        <taxon>Murinae</taxon>
        <taxon>Rattus</taxon>
    </lineage>
</organism>
<evidence type="ECO:0000313" key="2">
    <source>
        <dbReference type="Proteomes" id="UP000234681"/>
    </source>
</evidence>
<name>A6HA38_RAT</name>
<gene>
    <name evidence="1" type="ORF">rCG_61439</name>
</gene>
<sequence length="36" mass="3963">MKMQDEAILPELPLLLPRIRGLASPCCILLTGGDRQ</sequence>
<evidence type="ECO:0000313" key="1">
    <source>
        <dbReference type="EMBL" id="EDM02896.1"/>
    </source>
</evidence>
<accession>A6HA38</accession>
<proteinExistence type="predicted"/>
<dbReference type="EMBL" id="CH473947">
    <property type="protein sequence ID" value="EDM02896.1"/>
    <property type="molecule type" value="Genomic_DNA"/>
</dbReference>